<keyword evidence="2" id="KW-1185">Reference proteome</keyword>
<dbReference type="AlphaFoldDB" id="A0A0R2LPV3"/>
<reference evidence="1 2" key="1">
    <citation type="journal article" date="2015" name="Genome Announc.">
        <title>Expanding the biotechnology potential of lactobacilli through comparative genomics of 213 strains and associated genera.</title>
        <authorList>
            <person name="Sun Z."/>
            <person name="Harris H.M."/>
            <person name="McCann A."/>
            <person name="Guo C."/>
            <person name="Argimon S."/>
            <person name="Zhang W."/>
            <person name="Yang X."/>
            <person name="Jeffery I.B."/>
            <person name="Cooney J.C."/>
            <person name="Kagawa T.F."/>
            <person name="Liu W."/>
            <person name="Song Y."/>
            <person name="Salvetti E."/>
            <person name="Wrobel A."/>
            <person name="Rasinkangas P."/>
            <person name="Parkhill J."/>
            <person name="Rea M.C."/>
            <person name="O'Sullivan O."/>
            <person name="Ritari J."/>
            <person name="Douillard F.P."/>
            <person name="Paul Ross R."/>
            <person name="Yang R."/>
            <person name="Briner A.E."/>
            <person name="Felis G.E."/>
            <person name="de Vos W.M."/>
            <person name="Barrangou R."/>
            <person name="Klaenhammer T.R."/>
            <person name="Caufield P.W."/>
            <person name="Cui Y."/>
            <person name="Zhang H."/>
            <person name="O'Toole P.W."/>
        </authorList>
    </citation>
    <scope>NUCLEOTIDE SEQUENCE [LARGE SCALE GENOMIC DNA]</scope>
    <source>
        <strain evidence="1 2">DSM 22467</strain>
    </source>
</reference>
<protein>
    <submittedName>
        <fullName evidence="1">Uncharacterized protein</fullName>
    </submittedName>
</protein>
<proteinExistence type="predicted"/>
<comment type="caution">
    <text evidence="1">The sequence shown here is derived from an EMBL/GenBank/DDBJ whole genome shotgun (WGS) entry which is preliminary data.</text>
</comment>
<organism evidence="1 2">
    <name type="scientific">Levilactobacillus paucivorans</name>
    <dbReference type="NCBI Taxonomy" id="616990"/>
    <lineage>
        <taxon>Bacteria</taxon>
        <taxon>Bacillati</taxon>
        <taxon>Bacillota</taxon>
        <taxon>Bacilli</taxon>
        <taxon>Lactobacillales</taxon>
        <taxon>Lactobacillaceae</taxon>
        <taxon>Levilactobacillus</taxon>
    </lineage>
</organism>
<name>A0A0R2LPV3_9LACO</name>
<evidence type="ECO:0000313" key="2">
    <source>
        <dbReference type="Proteomes" id="UP000051906"/>
    </source>
</evidence>
<dbReference type="STRING" id="616990.IV54_GL002146"/>
<accession>A0A0R2LPV3</accession>
<sequence length="125" mass="14258">MGMTEQERYYQPKNTTDALKEVQRLFNSYRSAPLTQELLTYHEGLVQRLTTDLREAAQAEHRADLVTAADDMAQAMRGWTTVRLAGKPYVGRLRHFKFVADATGPKFKRNVIKTHGTGGHRSSRH</sequence>
<dbReference type="Proteomes" id="UP000051906">
    <property type="component" value="Unassembled WGS sequence"/>
</dbReference>
<dbReference type="PATRIC" id="fig|616990.3.peg.2278"/>
<gene>
    <name evidence="1" type="ORF">IV54_GL002146</name>
</gene>
<evidence type="ECO:0000313" key="1">
    <source>
        <dbReference type="EMBL" id="KRO03684.1"/>
    </source>
</evidence>
<dbReference type="EMBL" id="JQCA01000069">
    <property type="protein sequence ID" value="KRO03684.1"/>
    <property type="molecule type" value="Genomic_DNA"/>
</dbReference>